<evidence type="ECO:0000313" key="2">
    <source>
        <dbReference type="EMBL" id="EYB81168.1"/>
    </source>
</evidence>
<dbReference type="Gene3D" id="1.10.533.10">
    <property type="entry name" value="Death Domain, Fas"/>
    <property type="match status" value="1"/>
</dbReference>
<dbReference type="AlphaFoldDB" id="A0A016RS78"/>
<dbReference type="EMBL" id="JARK01001726">
    <property type="protein sequence ID" value="EYB81168.1"/>
    <property type="molecule type" value="Genomic_DNA"/>
</dbReference>
<dbReference type="InterPro" id="IPR011029">
    <property type="entry name" value="DEATH-like_dom_sf"/>
</dbReference>
<protein>
    <submittedName>
        <fullName evidence="2">Uncharacterized protein</fullName>
    </submittedName>
</protein>
<keyword evidence="3" id="KW-1185">Reference proteome</keyword>
<dbReference type="OrthoDB" id="4062651at2759"/>
<comment type="caution">
    <text evidence="2">The sequence shown here is derived from an EMBL/GenBank/DDBJ whole genome shotgun (WGS) entry which is preliminary data.</text>
</comment>
<gene>
    <name evidence="2" type="primary">Acey_s0390.g543</name>
    <name evidence="2" type="synonym">Acey-pik-1</name>
    <name evidence="2" type="ORF">Y032_0390g543</name>
</gene>
<evidence type="ECO:0000313" key="3">
    <source>
        <dbReference type="Proteomes" id="UP000024635"/>
    </source>
</evidence>
<name>A0A016RS78_9BILA</name>
<evidence type="ECO:0000256" key="1">
    <source>
        <dbReference type="SAM" id="MobiDB-lite"/>
    </source>
</evidence>
<feature type="region of interest" description="Disordered" evidence="1">
    <location>
        <begin position="56"/>
        <end position="83"/>
    </location>
</feature>
<reference evidence="3" key="1">
    <citation type="journal article" date="2015" name="Nat. Genet.">
        <title>The genome and transcriptome of the zoonotic hookworm Ancylostoma ceylanicum identify infection-specific gene families.</title>
        <authorList>
            <person name="Schwarz E.M."/>
            <person name="Hu Y."/>
            <person name="Antoshechkin I."/>
            <person name="Miller M.M."/>
            <person name="Sternberg P.W."/>
            <person name="Aroian R.V."/>
        </authorList>
    </citation>
    <scope>NUCLEOTIDE SEQUENCE</scope>
    <source>
        <strain evidence="3">HY135</strain>
    </source>
</reference>
<dbReference type="Proteomes" id="UP000024635">
    <property type="component" value="Unassembled WGS sequence"/>
</dbReference>
<organism evidence="2 3">
    <name type="scientific">Ancylostoma ceylanicum</name>
    <dbReference type="NCBI Taxonomy" id="53326"/>
    <lineage>
        <taxon>Eukaryota</taxon>
        <taxon>Metazoa</taxon>
        <taxon>Ecdysozoa</taxon>
        <taxon>Nematoda</taxon>
        <taxon>Chromadorea</taxon>
        <taxon>Rhabditida</taxon>
        <taxon>Rhabditina</taxon>
        <taxon>Rhabditomorpha</taxon>
        <taxon>Strongyloidea</taxon>
        <taxon>Ancylostomatidae</taxon>
        <taxon>Ancylostomatinae</taxon>
        <taxon>Ancylostoma</taxon>
    </lineage>
</organism>
<feature type="compositionally biased region" description="Polar residues" evidence="1">
    <location>
        <begin position="56"/>
        <end position="69"/>
    </location>
</feature>
<accession>A0A016RS78</accession>
<proteinExistence type="predicted"/>
<sequence length="83" mass="9515">MAELDLDSHENSLVHTLPYETMRDLNRVLDGGEAWVELVSESHHYLEEYALSTENVDVPSSSQNYQQYSRGPVIRTNKSDFPC</sequence>